<dbReference type="AlphaFoldDB" id="A0A291C135"/>
<dbReference type="Proteomes" id="UP000243591">
    <property type="component" value="Chromosome"/>
</dbReference>
<accession>A0A291C135</accession>
<dbReference type="InterPro" id="IPR000330">
    <property type="entry name" value="SNF2_N"/>
</dbReference>
<dbReference type="EMBL" id="CP023483">
    <property type="protein sequence ID" value="ATF27153.1"/>
    <property type="molecule type" value="Genomic_DNA"/>
</dbReference>
<evidence type="ECO:0000313" key="5">
    <source>
        <dbReference type="Proteomes" id="UP000243591"/>
    </source>
</evidence>
<dbReference type="Gene3D" id="3.40.50.300">
    <property type="entry name" value="P-loop containing nucleotide triphosphate hydrolases"/>
    <property type="match status" value="1"/>
</dbReference>
<dbReference type="STRING" id="2756.BFR44_03445"/>
<dbReference type="PROSITE" id="PS51192">
    <property type="entry name" value="HELICASE_ATP_BIND_1"/>
    <property type="match status" value="1"/>
</dbReference>
<dbReference type="Pfam" id="PF00271">
    <property type="entry name" value="Helicase_C"/>
    <property type="match status" value="1"/>
</dbReference>
<keyword evidence="5" id="KW-1185">Reference proteome</keyword>
<dbReference type="GO" id="GO:0016787">
    <property type="term" value="F:hydrolase activity"/>
    <property type="evidence" value="ECO:0007669"/>
    <property type="project" value="UniProtKB-KW"/>
</dbReference>
<sequence>MLSITHMRQDKEHDMIMATVKDTRVSYIVSAFHLNEKDPTYRCECREYESDPKTGCVHINKVIDELVQQKVIKPRPKNTTVSLINDFASDLAEDTYHYDFEKTERTPYELTYMLMPLFVSEADRKIAISLQIGKVGKTHYVIKDIRAFLKAWENDTYYIVNPRLTIEFKDILFSKAHQQILTDLSELARMARIYDTNDWSRTYAEEKQLTLTSEMMVRILKQMPMQLASFTYQDVSYPVQGFYENTKVPITLNHQFVEEGISFDFQEFEQLLLFEQEQLVFFDGSFYHFSEHTIKPFTIIKKWLKKTEETVHFVLQEDYSNFFSYILTSLEKITLIQLPEFEEMEVVHHPIHTVIEIAVIDNEHRLQVTHYYNDFGYNPFFDRWTPELSGEALFIRDTYAEHAVMRILEQAPLHVKKNTVLVSAKASERYVFYKYIVPLLREHAEIVMDESLENIITEMPVETYFNEDSQDGYVNFSVQFKDFEGDHSKSLIEHILEGELVYEDEEGRLISLESEEALALHALLRKMRIKPADWQQNQLRLSIYRALPLMQNRETQIHITDQLHDLMILMQSGDWDLEKVSEKLTGGTLQPHQIEGYSWLSLLSQYGLNGILADEMGLGKTIQTIAYICSLLDKYESFEPTLIVCPSSVVYNWQNEWSKFAPEIKAQIIDGNKVKRQEAIAEMKENQIYITSYAMLREDLQEYRQHHLGCFVLDEAQSLKNSRSLISQAAKHVKAKHKVALSGTPIENRSDDLWALFQIILPGYLPVLTQFKKLPPAEVKKLTAPFILRRLKQDILSDLPSLNETNLSIDLNSEQKRIYMQVINSLRVSLEEDKSEPQQRMQILAALTRLRQICDDPRLILEDYQGGSAKLDELLRIVTETAAEDKQMLIFSQFASMLPLIGQELEKLGIPYFLLDGKTNASKRMEMATAFNNSERTVFLISLKAGGTGLNLTGASRVILYDLWWNPAVEQQAAARAHRIGQTKDVDVVRIISKGTIEENIRDLQQSKLSLVDQILPSNEQKANININELKQLLFNTDKLS</sequence>
<dbReference type="CDD" id="cd18793">
    <property type="entry name" value="SF2_C_SNF"/>
    <property type="match status" value="1"/>
</dbReference>
<protein>
    <recommendedName>
        <fullName evidence="6">ATP-dependent helicase</fullName>
    </recommendedName>
</protein>
<dbReference type="GO" id="GO:0005524">
    <property type="term" value="F:ATP binding"/>
    <property type="evidence" value="ECO:0007669"/>
    <property type="project" value="InterPro"/>
</dbReference>
<dbReference type="Pfam" id="PF00176">
    <property type="entry name" value="SNF2-rel_dom"/>
    <property type="match status" value="1"/>
</dbReference>
<evidence type="ECO:0000313" key="4">
    <source>
        <dbReference type="EMBL" id="ATF27153.1"/>
    </source>
</evidence>
<dbReference type="InterPro" id="IPR013663">
    <property type="entry name" value="Helicase_SWF/SNF/SWI_bac"/>
</dbReference>
<dbReference type="InterPro" id="IPR049730">
    <property type="entry name" value="SNF2/RAD54-like_C"/>
</dbReference>
<name>A0A291C135_BROTH</name>
<evidence type="ECO:0000256" key="1">
    <source>
        <dbReference type="ARBA" id="ARBA00022801"/>
    </source>
</evidence>
<dbReference type="SUPFAM" id="SSF52540">
    <property type="entry name" value="P-loop containing nucleoside triphosphate hydrolases"/>
    <property type="match status" value="2"/>
</dbReference>
<dbReference type="Gene3D" id="3.40.50.10810">
    <property type="entry name" value="Tandem AAA-ATPase domain"/>
    <property type="match status" value="1"/>
</dbReference>
<dbReference type="Pfam" id="PF08455">
    <property type="entry name" value="SNF2_assoc"/>
    <property type="match status" value="1"/>
</dbReference>
<dbReference type="RefSeq" id="WP_096699454.1">
    <property type="nucleotide sequence ID" value="NZ_CP023483.1"/>
</dbReference>
<evidence type="ECO:0000259" key="2">
    <source>
        <dbReference type="PROSITE" id="PS51192"/>
    </source>
</evidence>
<evidence type="ECO:0008006" key="6">
    <source>
        <dbReference type="Google" id="ProtNLM"/>
    </source>
</evidence>
<feature type="domain" description="Helicase ATP-binding" evidence="2">
    <location>
        <begin position="601"/>
        <end position="763"/>
    </location>
</feature>
<evidence type="ECO:0000259" key="3">
    <source>
        <dbReference type="PROSITE" id="PS51194"/>
    </source>
</evidence>
<dbReference type="PANTHER" id="PTHR10799">
    <property type="entry name" value="SNF2/RAD54 HELICASE FAMILY"/>
    <property type="match status" value="1"/>
</dbReference>
<reference evidence="4 5" key="1">
    <citation type="submission" date="2017-09" db="EMBL/GenBank/DDBJ databases">
        <title>Complete Genome Sequences of Two Strains of the Meat Spoilage Bacterium Brochothrix thermosphacta Isolated from Ground Chicken.</title>
        <authorList>
            <person name="Paoli G.C."/>
            <person name="Wijey C."/>
            <person name="Chen C.-Y."/>
            <person name="Nguyen L."/>
            <person name="Yan X."/>
            <person name="Irwin P.L."/>
        </authorList>
    </citation>
    <scope>NUCLEOTIDE SEQUENCE [LARGE SCALE GENOMIC DNA]</scope>
    <source>
        <strain evidence="4 5">BI</strain>
    </source>
</reference>
<organism evidence="4 5">
    <name type="scientific">Brochothrix thermosphacta</name>
    <name type="common">Microbacterium thermosphactum</name>
    <dbReference type="NCBI Taxonomy" id="2756"/>
    <lineage>
        <taxon>Bacteria</taxon>
        <taxon>Bacillati</taxon>
        <taxon>Bacillota</taxon>
        <taxon>Bacilli</taxon>
        <taxon>Bacillales</taxon>
        <taxon>Listeriaceae</taxon>
        <taxon>Brochothrix</taxon>
    </lineage>
</organism>
<dbReference type="SMART" id="SM00490">
    <property type="entry name" value="HELICc"/>
    <property type="match status" value="1"/>
</dbReference>
<dbReference type="InterPro" id="IPR001650">
    <property type="entry name" value="Helicase_C-like"/>
</dbReference>
<dbReference type="PROSITE" id="PS51194">
    <property type="entry name" value="HELICASE_CTER"/>
    <property type="match status" value="1"/>
</dbReference>
<keyword evidence="1" id="KW-0378">Hydrolase</keyword>
<dbReference type="KEGG" id="bths:CNY62_12670"/>
<dbReference type="InterPro" id="IPR027417">
    <property type="entry name" value="P-loop_NTPase"/>
</dbReference>
<dbReference type="InterPro" id="IPR038718">
    <property type="entry name" value="SNF2-like_sf"/>
</dbReference>
<feature type="domain" description="Helicase C-terminal" evidence="3">
    <location>
        <begin position="870"/>
        <end position="1031"/>
    </location>
</feature>
<gene>
    <name evidence="4" type="ORF">CNY62_12670</name>
</gene>
<dbReference type="SMART" id="SM00487">
    <property type="entry name" value="DEXDc"/>
    <property type="match status" value="1"/>
</dbReference>
<dbReference type="InterPro" id="IPR014001">
    <property type="entry name" value="Helicase_ATP-bd"/>
</dbReference>
<dbReference type="OrthoDB" id="9760715at2"/>
<proteinExistence type="predicted"/>